<evidence type="ECO:0000256" key="2">
    <source>
        <dbReference type="ARBA" id="ARBA00022692"/>
    </source>
</evidence>
<evidence type="ECO:0000259" key="6">
    <source>
        <dbReference type="Pfam" id="PF03865"/>
    </source>
</evidence>
<feature type="domain" description="Polypeptide-transport-associated ShlB-type" evidence="7">
    <location>
        <begin position="82"/>
        <end position="153"/>
    </location>
</feature>
<keyword evidence="3" id="KW-0998">Cell outer membrane</keyword>
<dbReference type="OrthoDB" id="7209508at2"/>
<keyword evidence="1" id="KW-0472">Membrane</keyword>
<dbReference type="Proteomes" id="UP000309138">
    <property type="component" value="Unassembled WGS sequence"/>
</dbReference>
<feature type="chain" id="PRO_5020633674" evidence="5">
    <location>
        <begin position="25"/>
        <end position="560"/>
    </location>
</feature>
<dbReference type="Pfam" id="PF08479">
    <property type="entry name" value="POTRA_2"/>
    <property type="match status" value="1"/>
</dbReference>
<evidence type="ECO:0000256" key="1">
    <source>
        <dbReference type="ARBA" id="ARBA00022452"/>
    </source>
</evidence>
<gene>
    <name evidence="8" type="ORF">FBR43_04235</name>
</gene>
<evidence type="ECO:0000256" key="4">
    <source>
        <dbReference type="SAM" id="MobiDB-lite"/>
    </source>
</evidence>
<feature type="signal peptide" evidence="5">
    <location>
        <begin position="1"/>
        <end position="24"/>
    </location>
</feature>
<evidence type="ECO:0000259" key="7">
    <source>
        <dbReference type="Pfam" id="PF08479"/>
    </source>
</evidence>
<proteinExistence type="predicted"/>
<dbReference type="InterPro" id="IPR005565">
    <property type="entry name" value="Hemolysn_activator_HlyB_C"/>
</dbReference>
<dbReference type="InterPro" id="IPR013686">
    <property type="entry name" value="Polypept-transport_assoc_ShlB"/>
</dbReference>
<feature type="compositionally biased region" description="Basic and acidic residues" evidence="4">
    <location>
        <begin position="33"/>
        <end position="51"/>
    </location>
</feature>
<dbReference type="GO" id="GO:0046819">
    <property type="term" value="P:protein secretion by the type V secretion system"/>
    <property type="evidence" value="ECO:0007669"/>
    <property type="project" value="TreeGrafter"/>
</dbReference>
<dbReference type="GO" id="GO:0008320">
    <property type="term" value="F:protein transmembrane transporter activity"/>
    <property type="evidence" value="ECO:0007669"/>
    <property type="project" value="TreeGrafter"/>
</dbReference>
<dbReference type="PANTHER" id="PTHR34597">
    <property type="entry name" value="SLR1661 PROTEIN"/>
    <property type="match status" value="1"/>
</dbReference>
<evidence type="ECO:0000313" key="8">
    <source>
        <dbReference type="EMBL" id="TKD50052.1"/>
    </source>
</evidence>
<feature type="region of interest" description="Disordered" evidence="4">
    <location>
        <begin position="19"/>
        <end position="60"/>
    </location>
</feature>
<sequence length="560" mass="60016">MRVPRFTLAFLAASAALAPQAASAQDRPPPALDRVDPGQPDRQERAEEPIERAAPPRPAAPVEVPVARVNAAPADTRILVGAIMFSGLEVLQPADFADIVAAHVGRELDRTALSDLAGRVAARARARGYVFASAVIDPQRVETGVLTVRVDEGRIDRIDVQGDASQAVEAALAPLADGRPATLAEVERRLLLAGDLPGIRVRASRFVRDGNQGVLQVRVDADRLSGRVVFENDGSRPIGPEQLRLDVDMAALAVAGDALAVTYVTTPFDFGELHYGRARYAVRVDSSGTELGLVGTISATDPGAYLRERDLEGRSWFAGVTLLQPLWRRRDASLWFESELGLRDLRQYRGGALARHDRILAMRVGLYGHVELVGGRLRANASLSRGLAGLNATRLGDPLASRDDAPADFTTLTLWADYIRDLGSDFSIRVAGRSQLSSEPLLLAEEVGLGGGAFLRGYNYNERSGDQGAMAMGELRWNWQQPLGGLVRRSQLYAFADGGRVTNLEGGRGSGSLASSGGGVRTFIGNGLGADFEIAVPLSGPRYDTGDADPRFNVRIAKTF</sequence>
<name>A0A4U1L0B6_9SPHN</name>
<keyword evidence="2" id="KW-0812">Transmembrane</keyword>
<evidence type="ECO:0000313" key="9">
    <source>
        <dbReference type="Proteomes" id="UP000309138"/>
    </source>
</evidence>
<dbReference type="RefSeq" id="WP_136941994.1">
    <property type="nucleotide sequence ID" value="NZ_SWKR01000002.1"/>
</dbReference>
<reference evidence="8 9" key="1">
    <citation type="submission" date="2019-04" db="EMBL/GenBank/DDBJ databases">
        <authorList>
            <person name="Yang Y."/>
            <person name="Wei D."/>
        </authorList>
    </citation>
    <scope>NUCLEOTIDE SEQUENCE [LARGE SCALE GENOMIC DNA]</scope>
    <source>
        <strain evidence="8 9">L-1-4w-11</strain>
    </source>
</reference>
<dbReference type="AlphaFoldDB" id="A0A4U1L0B6"/>
<keyword evidence="5" id="KW-0732">Signal</keyword>
<dbReference type="PANTHER" id="PTHR34597:SF6">
    <property type="entry name" value="BLR6126 PROTEIN"/>
    <property type="match status" value="1"/>
</dbReference>
<accession>A0A4U1L0B6</accession>
<dbReference type="Pfam" id="PF03865">
    <property type="entry name" value="ShlB"/>
    <property type="match status" value="1"/>
</dbReference>
<comment type="caution">
    <text evidence="8">The sequence shown here is derived from an EMBL/GenBank/DDBJ whole genome shotgun (WGS) entry which is preliminary data.</text>
</comment>
<dbReference type="EMBL" id="SWKR01000002">
    <property type="protein sequence ID" value="TKD50052.1"/>
    <property type="molecule type" value="Genomic_DNA"/>
</dbReference>
<dbReference type="InterPro" id="IPR051544">
    <property type="entry name" value="TPS_OM_transporter"/>
</dbReference>
<organism evidence="8 9">
    <name type="scientific">Sphingomonas baiyangensis</name>
    <dbReference type="NCBI Taxonomy" id="2572576"/>
    <lineage>
        <taxon>Bacteria</taxon>
        <taxon>Pseudomonadati</taxon>
        <taxon>Pseudomonadota</taxon>
        <taxon>Alphaproteobacteria</taxon>
        <taxon>Sphingomonadales</taxon>
        <taxon>Sphingomonadaceae</taxon>
        <taxon>Sphingomonas</taxon>
    </lineage>
</organism>
<feature type="domain" description="Haemolysin activator HlyB C-terminal" evidence="6">
    <location>
        <begin position="219"/>
        <end position="521"/>
    </location>
</feature>
<evidence type="ECO:0000256" key="3">
    <source>
        <dbReference type="ARBA" id="ARBA00023237"/>
    </source>
</evidence>
<keyword evidence="1" id="KW-1134">Transmembrane beta strand</keyword>
<protein>
    <submittedName>
        <fullName evidence="8">ShlB/FhaC/HecB family hemolysin secretion/activation protein</fullName>
    </submittedName>
</protein>
<evidence type="ECO:0000256" key="5">
    <source>
        <dbReference type="SAM" id="SignalP"/>
    </source>
</evidence>
<keyword evidence="9" id="KW-1185">Reference proteome</keyword>
<dbReference type="GO" id="GO:0098046">
    <property type="term" value="C:type V protein secretion system complex"/>
    <property type="evidence" value="ECO:0007669"/>
    <property type="project" value="TreeGrafter"/>
</dbReference>
<dbReference type="Gene3D" id="3.10.20.310">
    <property type="entry name" value="membrane protein fhac"/>
    <property type="match status" value="1"/>
</dbReference>
<dbReference type="Gene3D" id="2.40.160.50">
    <property type="entry name" value="membrane protein fhac: a member of the omp85/tpsb transporter family"/>
    <property type="match status" value="1"/>
</dbReference>